<evidence type="ECO:0000256" key="2">
    <source>
        <dbReference type="ARBA" id="ARBA00023015"/>
    </source>
</evidence>
<evidence type="ECO:0000313" key="7">
    <source>
        <dbReference type="Proteomes" id="UP000185596"/>
    </source>
</evidence>
<dbReference type="AlphaFoldDB" id="A0A1Q8CLK7"/>
<keyword evidence="1" id="KW-0678">Repressor</keyword>
<feature type="domain" description="HTH merR-type" evidence="5">
    <location>
        <begin position="5"/>
        <end position="73"/>
    </location>
</feature>
<protein>
    <submittedName>
        <fullName evidence="6">MerR family transcriptional regulator</fullName>
    </submittedName>
</protein>
<sequence length="131" mass="14476">MKSSELTIGEVAGHFSLPTHVLRHWESVGLLEPARVYGSRRRFTPADLYRVAAILRAKEAGLSLADIRTMFAASGPGTRREVLTRHHETLTTRIASLTAAKALLETALSCEHEDLATCPHFQGHLKDLYSL</sequence>
<evidence type="ECO:0000256" key="3">
    <source>
        <dbReference type="ARBA" id="ARBA00023125"/>
    </source>
</evidence>
<dbReference type="InterPro" id="IPR047057">
    <property type="entry name" value="MerR_fam"/>
</dbReference>
<dbReference type="OrthoDB" id="9802039at2"/>
<gene>
    <name evidence="6" type="ORF">BU204_22425</name>
</gene>
<name>A0A1Q8CLK7_9PSEU</name>
<organism evidence="6 7">
    <name type="scientific">Actinophytocola xanthii</name>
    <dbReference type="NCBI Taxonomy" id="1912961"/>
    <lineage>
        <taxon>Bacteria</taxon>
        <taxon>Bacillati</taxon>
        <taxon>Actinomycetota</taxon>
        <taxon>Actinomycetes</taxon>
        <taxon>Pseudonocardiales</taxon>
        <taxon>Pseudonocardiaceae</taxon>
    </lineage>
</organism>
<dbReference type="Proteomes" id="UP000185596">
    <property type="component" value="Unassembled WGS sequence"/>
</dbReference>
<dbReference type="PROSITE" id="PS50937">
    <property type="entry name" value="HTH_MERR_2"/>
    <property type="match status" value="1"/>
</dbReference>
<proteinExistence type="predicted"/>
<keyword evidence="4" id="KW-0804">Transcription</keyword>
<dbReference type="GO" id="GO:0003677">
    <property type="term" value="F:DNA binding"/>
    <property type="evidence" value="ECO:0007669"/>
    <property type="project" value="UniProtKB-KW"/>
</dbReference>
<keyword evidence="2" id="KW-0805">Transcription regulation</keyword>
<evidence type="ECO:0000256" key="4">
    <source>
        <dbReference type="ARBA" id="ARBA00023163"/>
    </source>
</evidence>
<evidence type="ECO:0000313" key="6">
    <source>
        <dbReference type="EMBL" id="OLF15234.1"/>
    </source>
</evidence>
<reference evidence="6 7" key="1">
    <citation type="submission" date="2016-12" db="EMBL/GenBank/DDBJ databases">
        <title>The draft genome sequence of Actinophytocola sp. 11-183.</title>
        <authorList>
            <person name="Wang W."/>
            <person name="Yuan L."/>
        </authorList>
    </citation>
    <scope>NUCLEOTIDE SEQUENCE [LARGE SCALE GENOMIC DNA]</scope>
    <source>
        <strain evidence="6 7">11-183</strain>
    </source>
</reference>
<dbReference type="EMBL" id="MSIE01000043">
    <property type="protein sequence ID" value="OLF15234.1"/>
    <property type="molecule type" value="Genomic_DNA"/>
</dbReference>
<dbReference type="PANTHER" id="PTHR30204:SF69">
    <property type="entry name" value="MERR-FAMILY TRANSCRIPTIONAL REGULATOR"/>
    <property type="match status" value="1"/>
</dbReference>
<dbReference type="STRING" id="1912961.BU204_22425"/>
<dbReference type="Pfam" id="PF13411">
    <property type="entry name" value="MerR_1"/>
    <property type="match status" value="1"/>
</dbReference>
<dbReference type="Gene3D" id="1.10.1660.10">
    <property type="match status" value="1"/>
</dbReference>
<dbReference type="PANTHER" id="PTHR30204">
    <property type="entry name" value="REDOX-CYCLING DRUG-SENSING TRANSCRIPTIONAL ACTIVATOR SOXR"/>
    <property type="match status" value="1"/>
</dbReference>
<dbReference type="SMART" id="SM00422">
    <property type="entry name" value="HTH_MERR"/>
    <property type="match status" value="1"/>
</dbReference>
<dbReference type="SUPFAM" id="SSF46955">
    <property type="entry name" value="Putative DNA-binding domain"/>
    <property type="match status" value="1"/>
</dbReference>
<accession>A0A1Q8CLK7</accession>
<dbReference type="InterPro" id="IPR009061">
    <property type="entry name" value="DNA-bd_dom_put_sf"/>
</dbReference>
<keyword evidence="7" id="KW-1185">Reference proteome</keyword>
<dbReference type="InterPro" id="IPR000551">
    <property type="entry name" value="MerR-type_HTH_dom"/>
</dbReference>
<dbReference type="RefSeq" id="WP_075127703.1">
    <property type="nucleotide sequence ID" value="NZ_MSIE01000043.1"/>
</dbReference>
<keyword evidence="3" id="KW-0238">DNA-binding</keyword>
<evidence type="ECO:0000259" key="5">
    <source>
        <dbReference type="PROSITE" id="PS50937"/>
    </source>
</evidence>
<dbReference type="GO" id="GO:0003700">
    <property type="term" value="F:DNA-binding transcription factor activity"/>
    <property type="evidence" value="ECO:0007669"/>
    <property type="project" value="InterPro"/>
</dbReference>
<evidence type="ECO:0000256" key="1">
    <source>
        <dbReference type="ARBA" id="ARBA00022491"/>
    </source>
</evidence>
<comment type="caution">
    <text evidence="6">The sequence shown here is derived from an EMBL/GenBank/DDBJ whole genome shotgun (WGS) entry which is preliminary data.</text>
</comment>